<evidence type="ECO:0000313" key="1">
    <source>
        <dbReference type="EMBL" id="ORZ41597.1"/>
    </source>
</evidence>
<protein>
    <submittedName>
        <fullName evidence="1">Uncharacterized protein</fullName>
    </submittedName>
</protein>
<dbReference type="OrthoDB" id="1924260at2759"/>
<comment type="caution">
    <text evidence="1">The sequence shown here is derived from an EMBL/GenBank/DDBJ whole genome shotgun (WGS) entry which is preliminary data.</text>
</comment>
<organism evidence="1 2">
    <name type="scientific">Catenaria anguillulae PL171</name>
    <dbReference type="NCBI Taxonomy" id="765915"/>
    <lineage>
        <taxon>Eukaryota</taxon>
        <taxon>Fungi</taxon>
        <taxon>Fungi incertae sedis</taxon>
        <taxon>Blastocladiomycota</taxon>
        <taxon>Blastocladiomycetes</taxon>
        <taxon>Blastocladiales</taxon>
        <taxon>Catenariaceae</taxon>
        <taxon>Catenaria</taxon>
    </lineage>
</organism>
<dbReference type="SUPFAM" id="SSF48439">
    <property type="entry name" value="Protein prenylyltransferase"/>
    <property type="match status" value="1"/>
</dbReference>
<dbReference type="InterPro" id="IPR002088">
    <property type="entry name" value="Prenyl_trans_a"/>
</dbReference>
<proteinExistence type="predicted"/>
<dbReference type="Pfam" id="PF01239">
    <property type="entry name" value="PPTA"/>
    <property type="match status" value="1"/>
</dbReference>
<dbReference type="Proteomes" id="UP000193411">
    <property type="component" value="Unassembled WGS sequence"/>
</dbReference>
<dbReference type="EMBL" id="MCFL01000001">
    <property type="protein sequence ID" value="ORZ41597.1"/>
    <property type="molecule type" value="Genomic_DNA"/>
</dbReference>
<dbReference type="GO" id="GO:0008318">
    <property type="term" value="F:protein prenyltransferase activity"/>
    <property type="evidence" value="ECO:0007669"/>
    <property type="project" value="InterPro"/>
</dbReference>
<dbReference type="AlphaFoldDB" id="A0A1Y2I420"/>
<dbReference type="Gene3D" id="1.25.40.120">
    <property type="entry name" value="Protein prenylyltransferase"/>
    <property type="match status" value="1"/>
</dbReference>
<name>A0A1Y2I420_9FUNG</name>
<gene>
    <name evidence="1" type="ORF">BCR44DRAFT_1423133</name>
</gene>
<sequence>MCFLTRKPSSSAQWHHRFWLIEQELTQQPRPSSNSLLEREHTVVALAATRKPRNYYAWTYRVKLRQLVRIVLGCRQDVWDDARMKADCPHYLRMIGTTEAVASRVEMASQLSDGKEWNVIPINVDTRPSCPIRVGRERQI</sequence>
<accession>A0A1Y2I420</accession>
<keyword evidence="2" id="KW-1185">Reference proteome</keyword>
<reference evidence="1 2" key="1">
    <citation type="submission" date="2016-07" db="EMBL/GenBank/DDBJ databases">
        <title>Pervasive Adenine N6-methylation of Active Genes in Fungi.</title>
        <authorList>
            <consortium name="DOE Joint Genome Institute"/>
            <person name="Mondo S.J."/>
            <person name="Dannebaum R.O."/>
            <person name="Kuo R.C."/>
            <person name="Labutti K."/>
            <person name="Haridas S."/>
            <person name="Kuo A."/>
            <person name="Salamov A."/>
            <person name="Ahrendt S.R."/>
            <person name="Lipzen A."/>
            <person name="Sullivan W."/>
            <person name="Andreopoulos W.B."/>
            <person name="Clum A."/>
            <person name="Lindquist E."/>
            <person name="Daum C."/>
            <person name="Ramamoorthy G.K."/>
            <person name="Gryganskyi A."/>
            <person name="Culley D."/>
            <person name="Magnuson J.K."/>
            <person name="James T.Y."/>
            <person name="O'Malley M.A."/>
            <person name="Stajich J.E."/>
            <person name="Spatafora J.W."/>
            <person name="Visel A."/>
            <person name="Grigoriev I.V."/>
        </authorList>
    </citation>
    <scope>NUCLEOTIDE SEQUENCE [LARGE SCALE GENOMIC DNA]</scope>
    <source>
        <strain evidence="1 2">PL171</strain>
    </source>
</reference>
<evidence type="ECO:0000313" key="2">
    <source>
        <dbReference type="Proteomes" id="UP000193411"/>
    </source>
</evidence>